<protein>
    <submittedName>
        <fullName evidence="3">Uncharacterized protein</fullName>
    </submittedName>
</protein>
<proteinExistence type="predicted"/>
<feature type="transmembrane region" description="Helical" evidence="2">
    <location>
        <begin position="220"/>
        <end position="240"/>
    </location>
</feature>
<accession>A0A176VZT6</accession>
<evidence type="ECO:0000256" key="2">
    <source>
        <dbReference type="SAM" id="Phobius"/>
    </source>
</evidence>
<dbReference type="Proteomes" id="UP000077202">
    <property type="component" value="Unassembled WGS sequence"/>
</dbReference>
<dbReference type="PANTHER" id="PTHR36383:SF1">
    <property type="entry name" value="PROTEIN, PUTATIVE-RELATED"/>
    <property type="match status" value="1"/>
</dbReference>
<gene>
    <name evidence="3" type="ORF">AXG93_4368s1750</name>
</gene>
<keyword evidence="1" id="KW-0175">Coiled coil</keyword>
<reference evidence="3" key="1">
    <citation type="submission" date="2016-03" db="EMBL/GenBank/DDBJ databases">
        <title>Mechanisms controlling the formation of the plant cell surface in tip-growing cells are functionally conserved among land plants.</title>
        <authorList>
            <person name="Honkanen S."/>
            <person name="Jones V.A."/>
            <person name="Morieri G."/>
            <person name="Champion C."/>
            <person name="Hetherington A.J."/>
            <person name="Kelly S."/>
            <person name="Saint-Marcoux D."/>
            <person name="Proust H."/>
            <person name="Prescott H."/>
            <person name="Dolan L."/>
        </authorList>
    </citation>
    <scope>NUCLEOTIDE SEQUENCE [LARGE SCALE GENOMIC DNA]</scope>
    <source>
        <tissue evidence="3">Whole gametophyte</tissue>
    </source>
</reference>
<evidence type="ECO:0000256" key="1">
    <source>
        <dbReference type="SAM" id="Coils"/>
    </source>
</evidence>
<keyword evidence="2" id="KW-1133">Transmembrane helix</keyword>
<evidence type="ECO:0000313" key="3">
    <source>
        <dbReference type="EMBL" id="OAE25715.1"/>
    </source>
</evidence>
<feature type="coiled-coil region" evidence="1">
    <location>
        <begin position="91"/>
        <end position="170"/>
    </location>
</feature>
<sequence length="357" mass="38810">MAMTVSLLPCSTRAIIAATERPFHKRNTFEIPRFSGAGRFARSITSVRCRAEAEGGEGADVAKQFEQILQNEASKNLVESLAEKVMQDEESKALLQDLAAATERVEKAKLEMERTNRLEQEILYVENQMARIIAEQNLADSLVAEVEKDVQDAEQELRAAELALVTARAGGVTENQKVDSETSYDKDLDRLESGKAAAVSAIAGTLSSLPFLLVSGDEFGIGPLLSTGGVIASCALYGVTYRYIIRRDLDNIHLKSGAAVAFALVRGIAQVDAVSMQVGFPAQGAEKVLMASLNASESLFIFIFATLAMDFCMTRSIFSPYPDRNIQGNVFNTDRGGEECIWVVQTTIALKSPPQSR</sequence>
<dbReference type="PANTHER" id="PTHR36383">
    <property type="entry name" value="OS09G0529350 PROTEIN"/>
    <property type="match status" value="1"/>
</dbReference>
<organism evidence="3 4">
    <name type="scientific">Marchantia polymorpha subsp. ruderalis</name>
    <dbReference type="NCBI Taxonomy" id="1480154"/>
    <lineage>
        <taxon>Eukaryota</taxon>
        <taxon>Viridiplantae</taxon>
        <taxon>Streptophyta</taxon>
        <taxon>Embryophyta</taxon>
        <taxon>Marchantiophyta</taxon>
        <taxon>Marchantiopsida</taxon>
        <taxon>Marchantiidae</taxon>
        <taxon>Marchantiales</taxon>
        <taxon>Marchantiaceae</taxon>
        <taxon>Marchantia</taxon>
    </lineage>
</organism>
<name>A0A176VZT6_MARPO</name>
<keyword evidence="4" id="KW-1185">Reference proteome</keyword>
<dbReference type="AlphaFoldDB" id="A0A176VZT6"/>
<comment type="caution">
    <text evidence="3">The sequence shown here is derived from an EMBL/GenBank/DDBJ whole genome shotgun (WGS) entry which is preliminary data.</text>
</comment>
<keyword evidence="2" id="KW-0472">Membrane</keyword>
<dbReference type="EMBL" id="LVLJ01002295">
    <property type="protein sequence ID" value="OAE25715.1"/>
    <property type="molecule type" value="Genomic_DNA"/>
</dbReference>
<keyword evidence="2" id="KW-0812">Transmembrane</keyword>
<evidence type="ECO:0000313" key="4">
    <source>
        <dbReference type="Proteomes" id="UP000077202"/>
    </source>
</evidence>